<keyword evidence="1" id="KW-1277">Toxin-antitoxin system</keyword>
<dbReference type="AlphaFoldDB" id="A0A927YP67"/>
<evidence type="ECO:0000313" key="2">
    <source>
        <dbReference type="EMBL" id="MBE5920942.1"/>
    </source>
</evidence>
<protein>
    <submittedName>
        <fullName evidence="2">Type II toxin-antitoxin system RelE/ParE family toxin</fullName>
    </submittedName>
</protein>
<proteinExistence type="predicted"/>
<evidence type="ECO:0000256" key="1">
    <source>
        <dbReference type="ARBA" id="ARBA00022649"/>
    </source>
</evidence>
<accession>A0A927YP67</accession>
<gene>
    <name evidence="2" type="ORF">E7272_14035</name>
</gene>
<dbReference type="Proteomes" id="UP000766246">
    <property type="component" value="Unassembled WGS sequence"/>
</dbReference>
<dbReference type="EMBL" id="SVER01000064">
    <property type="protein sequence ID" value="MBE5920942.1"/>
    <property type="molecule type" value="Genomic_DNA"/>
</dbReference>
<sequence>MLRIQYSPETVDRLKEIRRILGINTYKNIRESISGLSTTPQKGALVENYIEIPNPYRFLHVSQHYVFYRIDENTSVVKITDIFSEREDFLRTMFGVSLRTQESLDYWKE</sequence>
<name>A0A927YP67_9FIRM</name>
<reference evidence="2" key="1">
    <citation type="submission" date="2019-04" db="EMBL/GenBank/DDBJ databases">
        <title>Evolution of Biomass-Degrading Anaerobic Consortia Revealed by Metagenomics.</title>
        <authorList>
            <person name="Peng X."/>
        </authorList>
    </citation>
    <scope>NUCLEOTIDE SEQUENCE</scope>
    <source>
        <strain evidence="2">SIG311</strain>
    </source>
</reference>
<dbReference type="InterPro" id="IPR035093">
    <property type="entry name" value="RelE/ParE_toxin_dom_sf"/>
</dbReference>
<dbReference type="Pfam" id="PF05016">
    <property type="entry name" value="ParE_toxin"/>
    <property type="match status" value="1"/>
</dbReference>
<evidence type="ECO:0000313" key="3">
    <source>
        <dbReference type="Proteomes" id="UP000766246"/>
    </source>
</evidence>
<organism evidence="2 3">
    <name type="scientific">Pseudobutyrivibrio ruminis</name>
    <dbReference type="NCBI Taxonomy" id="46206"/>
    <lineage>
        <taxon>Bacteria</taxon>
        <taxon>Bacillati</taxon>
        <taxon>Bacillota</taxon>
        <taxon>Clostridia</taxon>
        <taxon>Lachnospirales</taxon>
        <taxon>Lachnospiraceae</taxon>
        <taxon>Pseudobutyrivibrio</taxon>
    </lineage>
</organism>
<dbReference type="Gene3D" id="3.30.2310.20">
    <property type="entry name" value="RelE-like"/>
    <property type="match status" value="1"/>
</dbReference>
<dbReference type="InterPro" id="IPR007712">
    <property type="entry name" value="RelE/ParE_toxin"/>
</dbReference>
<comment type="caution">
    <text evidence="2">The sequence shown here is derived from an EMBL/GenBank/DDBJ whole genome shotgun (WGS) entry which is preliminary data.</text>
</comment>